<feature type="transmembrane region" description="Helical" evidence="1">
    <location>
        <begin position="20"/>
        <end position="40"/>
    </location>
</feature>
<protein>
    <submittedName>
        <fullName evidence="2">Uncharacterized protein</fullName>
    </submittedName>
</protein>
<sequence length="105" mass="12066">MSSESASFRNEQTQDFNAAFQADIWLMVIGAIILTASFLWKDILTDILDYYLPKAFNNNLLKRILFTFIVTVALIALAIYLRDQLRKLNNRINDNNIPIGNLIDN</sequence>
<feature type="transmembrane region" description="Helical" evidence="1">
    <location>
        <begin position="60"/>
        <end position="81"/>
    </location>
</feature>
<proteinExistence type="predicted"/>
<accession>A0A1V0S997</accession>
<keyword evidence="1" id="KW-0812">Transmembrane</keyword>
<keyword evidence="1" id="KW-1133">Transmembrane helix</keyword>
<keyword evidence="1" id="KW-0472">Membrane</keyword>
<evidence type="ECO:0000313" key="2">
    <source>
        <dbReference type="EMBL" id="ARF08261.1"/>
    </source>
</evidence>
<evidence type="ECO:0000256" key="1">
    <source>
        <dbReference type="SAM" id="Phobius"/>
    </source>
</evidence>
<name>A0A1V0S997_9VIRU</name>
<gene>
    <name evidence="2" type="ORF">Catovirus_1_311</name>
</gene>
<organism evidence="2">
    <name type="scientific">Catovirus CTV1</name>
    <dbReference type="NCBI Taxonomy" id="1977631"/>
    <lineage>
        <taxon>Viruses</taxon>
        <taxon>Varidnaviria</taxon>
        <taxon>Bamfordvirae</taxon>
        <taxon>Nucleocytoviricota</taxon>
        <taxon>Megaviricetes</taxon>
        <taxon>Imitervirales</taxon>
        <taxon>Mimiviridae</taxon>
        <taxon>Klosneuvirinae</taxon>
        <taxon>Catovirus</taxon>
    </lineage>
</organism>
<reference evidence="2" key="1">
    <citation type="journal article" date="2017" name="Science">
        <title>Giant viruses with an expanded complement of translation system components.</title>
        <authorList>
            <person name="Schulz F."/>
            <person name="Yutin N."/>
            <person name="Ivanova N.N."/>
            <person name="Ortega D.R."/>
            <person name="Lee T.K."/>
            <person name="Vierheilig J."/>
            <person name="Daims H."/>
            <person name="Horn M."/>
            <person name="Wagner M."/>
            <person name="Jensen G.J."/>
            <person name="Kyrpides N.C."/>
            <person name="Koonin E.V."/>
            <person name="Woyke T."/>
        </authorList>
    </citation>
    <scope>NUCLEOTIDE SEQUENCE</scope>
    <source>
        <strain evidence="2">CTV1</strain>
    </source>
</reference>
<dbReference type="EMBL" id="KY684083">
    <property type="protein sequence ID" value="ARF08261.1"/>
    <property type="molecule type" value="Genomic_DNA"/>
</dbReference>